<name>A0A085NCV6_9BILA</name>
<reference evidence="3" key="1">
    <citation type="journal article" date="2014" name="Nat. Genet.">
        <title>Genome and transcriptome of the porcine whipworm Trichuris suis.</title>
        <authorList>
            <person name="Jex A.R."/>
            <person name="Nejsum P."/>
            <person name="Schwarz E.M."/>
            <person name="Hu L."/>
            <person name="Young N.D."/>
            <person name="Hall R.S."/>
            <person name="Korhonen P.K."/>
            <person name="Liao S."/>
            <person name="Thamsborg S."/>
            <person name="Xia J."/>
            <person name="Xu P."/>
            <person name="Wang S."/>
            <person name="Scheerlinck J.P."/>
            <person name="Hofmann A."/>
            <person name="Sternberg P.W."/>
            <person name="Wang J."/>
            <person name="Gasser R.B."/>
        </authorList>
    </citation>
    <scope>NUCLEOTIDE SEQUENCE [LARGE SCALE GENOMIC DNA]</scope>
    <source>
        <strain evidence="3">DCEP-RM93F</strain>
    </source>
</reference>
<evidence type="ECO:0000313" key="3">
    <source>
        <dbReference type="EMBL" id="KFD67302.1"/>
    </source>
</evidence>
<evidence type="ECO:0000256" key="1">
    <source>
        <dbReference type="SAM" id="MobiDB-lite"/>
    </source>
</evidence>
<dbReference type="InterPro" id="IPR039875">
    <property type="entry name" value="LENG1-like"/>
</dbReference>
<feature type="region of interest" description="Disordered" evidence="1">
    <location>
        <begin position="87"/>
        <end position="112"/>
    </location>
</feature>
<feature type="region of interest" description="Disordered" evidence="1">
    <location>
        <begin position="143"/>
        <end position="253"/>
    </location>
</feature>
<dbReference type="AlphaFoldDB" id="A0A085NCV6"/>
<evidence type="ECO:0000259" key="2">
    <source>
        <dbReference type="SMART" id="SM01083"/>
    </source>
</evidence>
<feature type="compositionally biased region" description="Basic and acidic residues" evidence="1">
    <location>
        <begin position="168"/>
        <end position="178"/>
    </location>
</feature>
<feature type="domain" description="CBF1-interacting co-repressor CIR N-terminal" evidence="2">
    <location>
        <begin position="18"/>
        <end position="54"/>
    </location>
</feature>
<organism evidence="3">
    <name type="scientific">Trichuris suis</name>
    <name type="common">pig whipworm</name>
    <dbReference type="NCBI Taxonomy" id="68888"/>
    <lineage>
        <taxon>Eukaryota</taxon>
        <taxon>Metazoa</taxon>
        <taxon>Ecdysozoa</taxon>
        <taxon>Nematoda</taxon>
        <taxon>Enoplea</taxon>
        <taxon>Dorylaimia</taxon>
        <taxon>Trichinellida</taxon>
        <taxon>Trichuridae</taxon>
        <taxon>Trichuris</taxon>
    </lineage>
</organism>
<proteinExistence type="predicted"/>
<dbReference type="Proteomes" id="UP000030758">
    <property type="component" value="Unassembled WGS sequence"/>
</dbReference>
<protein>
    <recommendedName>
        <fullName evidence="2">CBF1-interacting co-repressor CIR N-terminal domain-containing protein</fullName>
    </recommendedName>
</protein>
<dbReference type="PANTHER" id="PTHR22093">
    <property type="entry name" value="LEUKOCYTE RECEPTOR CLUSTER LRC MEMBER 1"/>
    <property type="match status" value="1"/>
</dbReference>
<dbReference type="EMBL" id="KL367516">
    <property type="protein sequence ID" value="KFD67302.1"/>
    <property type="molecule type" value="Genomic_DNA"/>
</dbReference>
<sequence length="253" mass="29617">MLINVIPLGRMNILPKKRWHVRTKENVAKVRKDEAAAAAEERARMARAALAEQEARTKFLISRLGNEPATASDSPDEQQRRHLNLFDEGGSRGGIFGVNPEAEAEKKQQREREERRIGLLRYLGEGSMEYMKQVPWYEQVPERFKNRDHPPPTSAANANTTNHDDEEGNRQKTKEAEKRKKRKKHPPTMEELRAERLKRERVENARSELLLKDRTTTRSQVVAKEERKERRAHDFRQKYSSQFNPIYAKQNLR</sequence>
<feature type="compositionally biased region" description="Basic and acidic residues" evidence="1">
    <location>
        <begin position="187"/>
        <end position="216"/>
    </location>
</feature>
<dbReference type="PANTHER" id="PTHR22093:SF0">
    <property type="entry name" value="LEUKOCYTE RECEPTOR CLUSTER MEMBER 1"/>
    <property type="match status" value="1"/>
</dbReference>
<feature type="compositionally biased region" description="Basic and acidic residues" evidence="1">
    <location>
        <begin position="103"/>
        <end position="112"/>
    </location>
</feature>
<feature type="compositionally biased region" description="Basic and acidic residues" evidence="1">
    <location>
        <begin position="223"/>
        <end position="237"/>
    </location>
</feature>
<gene>
    <name evidence="3" type="ORF">M514_20551</name>
</gene>
<dbReference type="InterPro" id="IPR019339">
    <property type="entry name" value="CIR_N_dom"/>
</dbReference>
<dbReference type="SMART" id="SM01083">
    <property type="entry name" value="Cir_N"/>
    <property type="match status" value="1"/>
</dbReference>
<accession>A0A085NCV6</accession>
<dbReference type="Pfam" id="PF10197">
    <property type="entry name" value="Cir_N"/>
    <property type="match status" value="1"/>
</dbReference>